<evidence type="ECO:0000256" key="1">
    <source>
        <dbReference type="ARBA" id="ARBA00010800"/>
    </source>
</evidence>
<protein>
    <submittedName>
        <fullName evidence="3">Uncharacterized protein</fullName>
    </submittedName>
</protein>
<evidence type="ECO:0000256" key="2">
    <source>
        <dbReference type="ARBA" id="ARBA00022694"/>
    </source>
</evidence>
<dbReference type="GO" id="GO:0005730">
    <property type="term" value="C:nucleolus"/>
    <property type="evidence" value="ECO:0007669"/>
    <property type="project" value="TreeGrafter"/>
</dbReference>
<dbReference type="Gene3D" id="3.30.70.3250">
    <property type="entry name" value="Ribonuclease P, Pop5 subunit"/>
    <property type="match status" value="1"/>
</dbReference>
<organism evidence="3">
    <name type="scientific">Odontella aurita</name>
    <dbReference type="NCBI Taxonomy" id="265563"/>
    <lineage>
        <taxon>Eukaryota</taxon>
        <taxon>Sar</taxon>
        <taxon>Stramenopiles</taxon>
        <taxon>Ochrophyta</taxon>
        <taxon>Bacillariophyta</taxon>
        <taxon>Mediophyceae</taxon>
        <taxon>Biddulphiophycidae</taxon>
        <taxon>Eupodiscales</taxon>
        <taxon>Odontellaceae</taxon>
        <taxon>Odontella</taxon>
    </lineage>
</organism>
<gene>
    <name evidence="3" type="ORF">OAUR00152_LOCUS949</name>
</gene>
<evidence type="ECO:0000313" key="3">
    <source>
        <dbReference type="EMBL" id="CAE2201576.1"/>
    </source>
</evidence>
<dbReference type="EMBL" id="HBKQ01001350">
    <property type="protein sequence ID" value="CAE2201576.1"/>
    <property type="molecule type" value="Transcribed_RNA"/>
</dbReference>
<dbReference type="GO" id="GO:0030681">
    <property type="term" value="C:multimeric ribonuclease P complex"/>
    <property type="evidence" value="ECO:0007669"/>
    <property type="project" value="TreeGrafter"/>
</dbReference>
<dbReference type="PANTHER" id="PTHR15441:SF2">
    <property type="entry name" value="RIBONUCLEASE P_MRP PROTEIN SUBUNIT POP5"/>
    <property type="match status" value="1"/>
</dbReference>
<reference evidence="3" key="1">
    <citation type="submission" date="2021-01" db="EMBL/GenBank/DDBJ databases">
        <authorList>
            <person name="Corre E."/>
            <person name="Pelletier E."/>
            <person name="Niang G."/>
            <person name="Scheremetjew M."/>
            <person name="Finn R."/>
            <person name="Kale V."/>
            <person name="Holt S."/>
            <person name="Cochrane G."/>
            <person name="Meng A."/>
            <person name="Brown T."/>
            <person name="Cohen L."/>
        </authorList>
    </citation>
    <scope>NUCLEOTIDE SEQUENCE</scope>
    <source>
        <strain evidence="3">Isolate 1302-5</strain>
    </source>
</reference>
<dbReference type="Pfam" id="PF01900">
    <property type="entry name" value="RNase_P_Rpp14"/>
    <property type="match status" value="1"/>
</dbReference>
<dbReference type="InterPro" id="IPR002759">
    <property type="entry name" value="Pop5/Rpp14/Rnp2-like"/>
</dbReference>
<sequence>MVRQKSRWILARLDFEEDVILGVRSSGTRKLGREDGSARLNASKGLSGKDIHKALREMLSTAFGTVGAGMVYTIQVCLYDEEARLAIIKAPRDYCTKICASLTFVTSIENNPVAVSVRAICGSARTAKVAGMHELRLQCQQQEVLKNINGSRGLSRQRQKKEMDKELVKLEERMEKVRTIDG</sequence>
<dbReference type="PANTHER" id="PTHR15441">
    <property type="entry name" value="RIBONUCLEASE P PROTEIN SUBUNIT P14"/>
    <property type="match status" value="1"/>
</dbReference>
<comment type="similarity">
    <text evidence="1">Belongs to the eukaryotic/archaeal RNase P protein component 2 family.</text>
</comment>
<accession>A0A7S4M5I7</accession>
<dbReference type="InterPro" id="IPR038085">
    <property type="entry name" value="Rnp2-like_sf"/>
</dbReference>
<proteinExistence type="inferred from homology"/>
<dbReference type="AlphaFoldDB" id="A0A7S4M5I7"/>
<dbReference type="SUPFAM" id="SSF160350">
    <property type="entry name" value="Rnp2-like"/>
    <property type="match status" value="1"/>
</dbReference>
<name>A0A7S4M5I7_9STRA</name>
<dbReference type="GO" id="GO:0001682">
    <property type="term" value="P:tRNA 5'-leader removal"/>
    <property type="evidence" value="ECO:0007669"/>
    <property type="project" value="InterPro"/>
</dbReference>
<dbReference type="GO" id="GO:0033204">
    <property type="term" value="F:ribonuclease P RNA binding"/>
    <property type="evidence" value="ECO:0007669"/>
    <property type="project" value="TreeGrafter"/>
</dbReference>
<keyword evidence="2" id="KW-0819">tRNA processing</keyword>